<accession>A0A9D2RKU1</accession>
<protein>
    <submittedName>
        <fullName evidence="1">Uncharacterized protein</fullName>
    </submittedName>
</protein>
<proteinExistence type="predicted"/>
<dbReference type="EMBL" id="DWYS01000007">
    <property type="protein sequence ID" value="HJB06322.1"/>
    <property type="molecule type" value="Genomic_DNA"/>
</dbReference>
<dbReference type="Proteomes" id="UP000886804">
    <property type="component" value="Unassembled WGS sequence"/>
</dbReference>
<reference evidence="1" key="1">
    <citation type="journal article" date="2021" name="PeerJ">
        <title>Extensive microbial diversity within the chicken gut microbiome revealed by metagenomics and culture.</title>
        <authorList>
            <person name="Gilroy R."/>
            <person name="Ravi A."/>
            <person name="Getino M."/>
            <person name="Pursley I."/>
            <person name="Horton D.L."/>
            <person name="Alikhan N.F."/>
            <person name="Baker D."/>
            <person name="Gharbi K."/>
            <person name="Hall N."/>
            <person name="Watson M."/>
            <person name="Adriaenssens E.M."/>
            <person name="Foster-Nyarko E."/>
            <person name="Jarju S."/>
            <person name="Secka A."/>
            <person name="Antonio M."/>
            <person name="Oren A."/>
            <person name="Chaudhuri R.R."/>
            <person name="La Ragione R."/>
            <person name="Hildebrand F."/>
            <person name="Pallen M.J."/>
        </authorList>
    </citation>
    <scope>NUCLEOTIDE SEQUENCE</scope>
    <source>
        <strain evidence="1">CHK188-4685</strain>
    </source>
</reference>
<evidence type="ECO:0000313" key="2">
    <source>
        <dbReference type="Proteomes" id="UP000886804"/>
    </source>
</evidence>
<reference evidence="1" key="2">
    <citation type="submission" date="2021-04" db="EMBL/GenBank/DDBJ databases">
        <authorList>
            <person name="Gilroy R."/>
        </authorList>
    </citation>
    <scope>NUCLEOTIDE SEQUENCE</scope>
    <source>
        <strain evidence="1">CHK188-4685</strain>
    </source>
</reference>
<dbReference type="AlphaFoldDB" id="A0A9D2RKU1"/>
<name>A0A9D2RKU1_9FIRM</name>
<organism evidence="1 2">
    <name type="scientific">Candidatus Enterocloster faecavium</name>
    <dbReference type="NCBI Taxonomy" id="2838560"/>
    <lineage>
        <taxon>Bacteria</taxon>
        <taxon>Bacillati</taxon>
        <taxon>Bacillota</taxon>
        <taxon>Clostridia</taxon>
        <taxon>Lachnospirales</taxon>
        <taxon>Lachnospiraceae</taxon>
        <taxon>Enterocloster</taxon>
    </lineage>
</organism>
<comment type="caution">
    <text evidence="1">The sequence shown here is derived from an EMBL/GenBank/DDBJ whole genome shotgun (WGS) entry which is preliminary data.</text>
</comment>
<gene>
    <name evidence="1" type="ORF">H9716_00435</name>
</gene>
<sequence length="68" mass="7737">MKDKDNSKNPGTRTVKPIRTGITSRRQLQKNAAHIFVIKECINRLLPMIHEEEAKEILAKLAEEAAKL</sequence>
<evidence type="ECO:0000313" key="1">
    <source>
        <dbReference type="EMBL" id="HJB06322.1"/>
    </source>
</evidence>